<dbReference type="Pfam" id="PF00931">
    <property type="entry name" value="NB-ARC"/>
    <property type="match status" value="1"/>
</dbReference>
<evidence type="ECO:0000256" key="1">
    <source>
        <dbReference type="ARBA" id="ARBA00022821"/>
    </source>
</evidence>
<keyword evidence="1" id="KW-0611">Plant defense</keyword>
<dbReference type="Gene3D" id="3.40.50.300">
    <property type="entry name" value="P-loop containing nucleotide triphosphate hydrolases"/>
    <property type="match status" value="1"/>
</dbReference>
<evidence type="ECO:0000259" key="3">
    <source>
        <dbReference type="Pfam" id="PF00931"/>
    </source>
</evidence>
<dbReference type="InterPro" id="IPR050905">
    <property type="entry name" value="Plant_NBS-LRR"/>
</dbReference>
<reference evidence="5" key="2">
    <citation type="submission" date="2025-08" db="UniProtKB">
        <authorList>
            <consortium name="RefSeq"/>
        </authorList>
    </citation>
    <scope>IDENTIFICATION</scope>
</reference>
<sequence>MDFLGLIYEVIKYFWDPTYRYIDHHRKPAEHMNELRRKVDALKSRKKDVESIKDAELRHRKEVKKEVENWFKEVQRVKTEMKEIEKKFCAVSYLLCGHLGKFLCGKIEGVMEIYQQGCFPDGVAVDGPSIAGMTLATPNLEGEINMKEQISEYLMGEEVGMIGVCGMGGIGKTTIMKHINNQLLKDN</sequence>
<dbReference type="Gramene" id="Tc07v2_t005310.1">
    <property type="protein sequence ID" value="Tc07v2_p005310.1"/>
    <property type="gene ID" value="Tc07v2_g005310"/>
</dbReference>
<name>A0AB32WKZ8_THECC</name>
<dbReference type="SUPFAM" id="SSF52540">
    <property type="entry name" value="P-loop containing nucleoside triphosphate hydrolases"/>
    <property type="match status" value="1"/>
</dbReference>
<keyword evidence="2" id="KW-0175">Coiled coil</keyword>
<protein>
    <submittedName>
        <fullName evidence="5">Probable disease resistance protein At5g63020</fullName>
    </submittedName>
</protein>
<gene>
    <name evidence="5" type="primary">LOC108662716</name>
</gene>
<accession>A0AB32WKZ8</accession>
<dbReference type="PANTHER" id="PTHR33463:SF190">
    <property type="entry name" value="DISEASE RESISTANCE PROTEIN RPS2-LIKE"/>
    <property type="match status" value="1"/>
</dbReference>
<feature type="coiled-coil region" evidence="2">
    <location>
        <begin position="32"/>
        <end position="87"/>
    </location>
</feature>
<reference evidence="4" key="1">
    <citation type="journal article" date="1997" name="Nucleic Acids Res.">
        <title>tRNAscan-SE: a program for improved detection of transfer RNA genes in genomic sequence.</title>
        <authorList>
            <person name="Lowe T.M."/>
            <person name="Eddy S.R."/>
        </authorList>
    </citation>
    <scope>NUCLEOTIDE SEQUENCE [LARGE SCALE GENOMIC DNA]</scope>
    <source>
        <strain evidence="4">r\B97-61/B2</strain>
    </source>
</reference>
<dbReference type="InterPro" id="IPR002182">
    <property type="entry name" value="NB-ARC"/>
</dbReference>
<evidence type="ECO:0000313" key="4">
    <source>
        <dbReference type="Proteomes" id="UP000694886"/>
    </source>
</evidence>
<dbReference type="RefSeq" id="XP_017979700.1">
    <property type="nucleotide sequence ID" value="XM_018124211.1"/>
</dbReference>
<evidence type="ECO:0000256" key="2">
    <source>
        <dbReference type="SAM" id="Coils"/>
    </source>
</evidence>
<dbReference type="Proteomes" id="UP000694886">
    <property type="component" value="Chromosome 7"/>
</dbReference>
<dbReference type="KEGG" id="tcc:108662716"/>
<dbReference type="GeneID" id="108662716"/>
<dbReference type="GO" id="GO:0043531">
    <property type="term" value="F:ADP binding"/>
    <property type="evidence" value="ECO:0007669"/>
    <property type="project" value="InterPro"/>
</dbReference>
<evidence type="ECO:0000313" key="5">
    <source>
        <dbReference type="RefSeq" id="XP_017979700.1"/>
    </source>
</evidence>
<feature type="domain" description="NB-ARC" evidence="3">
    <location>
        <begin position="145"/>
        <end position="182"/>
    </location>
</feature>
<dbReference type="PANTHER" id="PTHR33463">
    <property type="entry name" value="NB-ARC DOMAIN-CONTAINING PROTEIN-RELATED"/>
    <property type="match status" value="1"/>
</dbReference>
<proteinExistence type="predicted"/>
<organism evidence="4 5">
    <name type="scientific">Theobroma cacao</name>
    <name type="common">Cacao</name>
    <name type="synonym">Cocoa</name>
    <dbReference type="NCBI Taxonomy" id="3641"/>
    <lineage>
        <taxon>Eukaryota</taxon>
        <taxon>Viridiplantae</taxon>
        <taxon>Streptophyta</taxon>
        <taxon>Embryophyta</taxon>
        <taxon>Tracheophyta</taxon>
        <taxon>Spermatophyta</taxon>
        <taxon>Magnoliopsida</taxon>
        <taxon>eudicotyledons</taxon>
        <taxon>Gunneridae</taxon>
        <taxon>Pentapetalae</taxon>
        <taxon>rosids</taxon>
        <taxon>malvids</taxon>
        <taxon>Malvales</taxon>
        <taxon>Malvaceae</taxon>
        <taxon>Byttnerioideae</taxon>
        <taxon>Theobroma</taxon>
    </lineage>
</organism>
<dbReference type="InterPro" id="IPR027417">
    <property type="entry name" value="P-loop_NTPase"/>
</dbReference>
<dbReference type="AlphaFoldDB" id="A0AB32WKZ8"/>